<dbReference type="PANTHER" id="PTHR40398">
    <property type="entry name" value="PTS SYSTEM GLUCITOL/SORBITOL-SPECIFIC EIIA COMPONENT"/>
    <property type="match status" value="1"/>
</dbReference>
<name>A0A0R2IKK5_9LACO</name>
<dbReference type="SUPFAM" id="SSF141530">
    <property type="entry name" value="PTSIIA/GutA-like"/>
    <property type="match status" value="1"/>
</dbReference>
<dbReference type="EMBL" id="JQBR01000010">
    <property type="protein sequence ID" value="KRN65339.1"/>
    <property type="molecule type" value="Genomic_DNA"/>
</dbReference>
<accession>A0A0R2IKK5</accession>
<proteinExistence type="predicted"/>
<dbReference type="GO" id="GO:0009401">
    <property type="term" value="P:phosphoenolpyruvate-dependent sugar phosphotransferase system"/>
    <property type="evidence" value="ECO:0007669"/>
    <property type="project" value="InterPro"/>
</dbReference>
<gene>
    <name evidence="2" type="ORF">IV80_GL000395</name>
</gene>
<evidence type="ECO:0000313" key="3">
    <source>
        <dbReference type="Proteomes" id="UP000051568"/>
    </source>
</evidence>
<dbReference type="OrthoDB" id="7065254at2"/>
<dbReference type="InterPro" id="IPR004716">
    <property type="entry name" value="PTS_IIA_glucitol/sorbitol-sp"/>
</dbReference>
<dbReference type="GO" id="GO:0008982">
    <property type="term" value="F:protein-N(PI)-phosphohistidine-sugar phosphotransferase activity"/>
    <property type="evidence" value="ECO:0007669"/>
    <property type="project" value="InterPro"/>
</dbReference>
<evidence type="ECO:0000313" key="2">
    <source>
        <dbReference type="EMBL" id="KRN65339.1"/>
    </source>
</evidence>
<dbReference type="Pfam" id="PF03829">
    <property type="entry name" value="PTSIIA_gutA"/>
    <property type="match status" value="1"/>
</dbReference>
<dbReference type="GO" id="GO:0005737">
    <property type="term" value="C:cytoplasm"/>
    <property type="evidence" value="ECO:0007669"/>
    <property type="project" value="InterPro"/>
</dbReference>
<reference evidence="2 3" key="1">
    <citation type="journal article" date="2015" name="Genome Announc.">
        <title>Expanding the biotechnology potential of lactobacilli through comparative genomics of 213 strains and associated genera.</title>
        <authorList>
            <person name="Sun Z."/>
            <person name="Harris H.M."/>
            <person name="McCann A."/>
            <person name="Guo C."/>
            <person name="Argimon S."/>
            <person name="Zhang W."/>
            <person name="Yang X."/>
            <person name="Jeffery I.B."/>
            <person name="Cooney J.C."/>
            <person name="Kagawa T.F."/>
            <person name="Liu W."/>
            <person name="Song Y."/>
            <person name="Salvetti E."/>
            <person name="Wrobel A."/>
            <person name="Rasinkangas P."/>
            <person name="Parkhill J."/>
            <person name="Rea M.C."/>
            <person name="O'Sullivan O."/>
            <person name="Ritari J."/>
            <person name="Douillard F.P."/>
            <person name="Paul Ross R."/>
            <person name="Yang R."/>
            <person name="Briner A.E."/>
            <person name="Felis G.E."/>
            <person name="de Vos W.M."/>
            <person name="Barrangou R."/>
            <person name="Klaenhammer T.R."/>
            <person name="Caufield P.W."/>
            <person name="Cui Y."/>
            <person name="Zhang H."/>
            <person name="O'Toole P.W."/>
        </authorList>
    </citation>
    <scope>NUCLEOTIDE SEQUENCE [LARGE SCALE GENOMIC DNA]</scope>
    <source>
        <strain evidence="2 3">DSM 17757</strain>
    </source>
</reference>
<organism evidence="2 3">
    <name type="scientific">Pediococcus cellicola</name>
    <dbReference type="NCBI Taxonomy" id="319652"/>
    <lineage>
        <taxon>Bacteria</taxon>
        <taxon>Bacillati</taxon>
        <taxon>Bacillota</taxon>
        <taxon>Bacilli</taxon>
        <taxon>Lactobacillales</taxon>
        <taxon>Lactobacillaceae</taxon>
        <taxon>Pediococcus</taxon>
    </lineage>
</organism>
<dbReference type="PANTHER" id="PTHR40398:SF1">
    <property type="entry name" value="PTS SYSTEM GLUCITOL_SORBITOL-SPECIFIC EIIA COMPONENT"/>
    <property type="match status" value="1"/>
</dbReference>
<comment type="caution">
    <text evidence="2">The sequence shown here is derived from an EMBL/GenBank/DDBJ whole genome shotgun (WGS) entry which is preliminary data.</text>
</comment>
<dbReference type="RefSeq" id="WP_057752274.1">
    <property type="nucleotide sequence ID" value="NZ_BJVH01000010.1"/>
</dbReference>
<dbReference type="PATRIC" id="fig|319652.3.peg.398"/>
<dbReference type="STRING" id="319652.IV80_GL000395"/>
<dbReference type="AlphaFoldDB" id="A0A0R2IKK5"/>
<dbReference type="InterPro" id="IPR036665">
    <property type="entry name" value="PTS_IIA_glucitol/sorbitol_sf"/>
</dbReference>
<sequence>MITSEIVAIGKNSIVENDPLVILFGPEATNSLKDVALIQKFDQKAPKFNLKRGARIRIREHEYEITFCGKLVNANLSGVGHATLCFEPVPDTPLQSAIYLSPEKFPGFSVGDKITYIF</sequence>
<keyword evidence="3" id="KW-1185">Reference proteome</keyword>
<dbReference type="GO" id="GO:0016301">
    <property type="term" value="F:kinase activity"/>
    <property type="evidence" value="ECO:0007669"/>
    <property type="project" value="TreeGrafter"/>
</dbReference>
<protein>
    <submittedName>
        <fullName evidence="2">Uncharacterized protein</fullName>
    </submittedName>
</protein>
<evidence type="ECO:0000256" key="1">
    <source>
        <dbReference type="PROSITE-ProRule" id="PRU00420"/>
    </source>
</evidence>
<comment type="caution">
    <text evidence="1">Lacks conserved residue(s) required for the propagation of feature annotation.</text>
</comment>
<dbReference type="Proteomes" id="UP000051568">
    <property type="component" value="Unassembled WGS sequence"/>
</dbReference>
<dbReference type="PROSITE" id="PS51097">
    <property type="entry name" value="PTS_EIIA_TYPE_5"/>
    <property type="match status" value="1"/>
</dbReference>
<dbReference type="Gene3D" id="2.40.33.40">
    <property type="entry name" value="Phosphotransferase system, glucitol/sorbitol-specific IIA component"/>
    <property type="match status" value="1"/>
</dbReference>